<evidence type="ECO:0000313" key="2">
    <source>
        <dbReference type="Proteomes" id="UP000095280"/>
    </source>
</evidence>
<evidence type="ECO:0000313" key="3">
    <source>
        <dbReference type="WBParaSite" id="maker-unitig_42617-snap-gene-0.3-mRNA-1"/>
    </source>
</evidence>
<dbReference type="WBParaSite" id="maker-unitig_42617-snap-gene-0.3-mRNA-1">
    <property type="protein sequence ID" value="maker-unitig_42617-snap-gene-0.3-mRNA-1"/>
    <property type="gene ID" value="maker-unitig_42617-snap-gene-0.3"/>
</dbReference>
<organism evidence="2 3">
    <name type="scientific">Macrostomum lignano</name>
    <dbReference type="NCBI Taxonomy" id="282301"/>
    <lineage>
        <taxon>Eukaryota</taxon>
        <taxon>Metazoa</taxon>
        <taxon>Spiralia</taxon>
        <taxon>Lophotrochozoa</taxon>
        <taxon>Platyhelminthes</taxon>
        <taxon>Rhabditophora</taxon>
        <taxon>Macrostomorpha</taxon>
        <taxon>Macrostomida</taxon>
        <taxon>Macrostomidae</taxon>
        <taxon>Macrostomum</taxon>
    </lineage>
</organism>
<accession>A0A1I8FQI5</accession>
<dbReference type="GO" id="GO:0003824">
    <property type="term" value="F:catalytic activity"/>
    <property type="evidence" value="ECO:0007669"/>
    <property type="project" value="UniProtKB-ARBA"/>
</dbReference>
<dbReference type="Pfam" id="PF13460">
    <property type="entry name" value="NAD_binding_10"/>
    <property type="match status" value="1"/>
</dbReference>
<protein>
    <recommendedName>
        <fullName evidence="1">NAD(P)-binding domain-containing protein</fullName>
    </recommendedName>
</protein>
<sequence>MSAAAGEAEQKLLAEAFDGCDAVLSALGATVQPVPHRPDDGRCASNRDSHAISQGVPVHPADSAVHRLSSRAPEAGRMADQAASNRPKHGRLWRAECHLTEQCSDINFTVVKPPGLTNEPLDEQRELKAAEGQFVPEAADRRMSRAKRGQVHAGLCRV</sequence>
<keyword evidence="2" id="KW-1185">Reference proteome</keyword>
<name>A0A1I8FQI5_9PLAT</name>
<feature type="domain" description="NAD(P)-binding" evidence="1">
    <location>
        <begin position="10"/>
        <end position="135"/>
    </location>
</feature>
<evidence type="ECO:0000259" key="1">
    <source>
        <dbReference type="Pfam" id="PF13460"/>
    </source>
</evidence>
<reference evidence="3" key="1">
    <citation type="submission" date="2016-11" db="UniProtKB">
        <authorList>
            <consortium name="WormBaseParasite"/>
        </authorList>
    </citation>
    <scope>IDENTIFICATION</scope>
</reference>
<proteinExistence type="predicted"/>
<dbReference type="Proteomes" id="UP000095280">
    <property type="component" value="Unplaced"/>
</dbReference>
<dbReference type="InterPro" id="IPR016040">
    <property type="entry name" value="NAD(P)-bd_dom"/>
</dbReference>
<dbReference type="Gene3D" id="3.40.50.720">
    <property type="entry name" value="NAD(P)-binding Rossmann-like Domain"/>
    <property type="match status" value="1"/>
</dbReference>
<dbReference type="AlphaFoldDB" id="A0A1I8FQI5"/>